<feature type="domain" description="AB hydrolase-1" evidence="3">
    <location>
        <begin position="9"/>
        <end position="235"/>
    </location>
</feature>
<dbReference type="Pfam" id="PF12697">
    <property type="entry name" value="Abhydrolase_6"/>
    <property type="match status" value="1"/>
</dbReference>
<name>A0A850R2N9_9GAMM</name>
<dbReference type="AlphaFoldDB" id="A0A850R2N9"/>
<proteinExistence type="predicted"/>
<dbReference type="PANTHER" id="PTHR42916">
    <property type="entry name" value="2-SUCCINYL-5-ENOLPYRUVYL-6-HYDROXY-3-CYCLOHEXENE-1-CARBOXYLATE SYNTHASE"/>
    <property type="match status" value="1"/>
</dbReference>
<dbReference type="Gene3D" id="3.40.50.1820">
    <property type="entry name" value="alpha/beta hydrolase"/>
    <property type="match status" value="1"/>
</dbReference>
<organism evidence="4 5">
    <name type="scientific">Allochromatium humboldtianum</name>
    <dbReference type="NCBI Taxonomy" id="504901"/>
    <lineage>
        <taxon>Bacteria</taxon>
        <taxon>Pseudomonadati</taxon>
        <taxon>Pseudomonadota</taxon>
        <taxon>Gammaproteobacteria</taxon>
        <taxon>Chromatiales</taxon>
        <taxon>Chromatiaceae</taxon>
        <taxon>Allochromatium</taxon>
    </lineage>
</organism>
<dbReference type="SUPFAM" id="SSF53474">
    <property type="entry name" value="alpha/beta-Hydrolases"/>
    <property type="match status" value="1"/>
</dbReference>
<keyword evidence="5" id="KW-1185">Reference proteome</keyword>
<dbReference type="EMBL" id="JABZEO010000001">
    <property type="protein sequence ID" value="NVZ07874.1"/>
    <property type="molecule type" value="Genomic_DNA"/>
</dbReference>
<accession>A0A850R2N9</accession>
<dbReference type="Proteomes" id="UP000592294">
    <property type="component" value="Unassembled WGS sequence"/>
</dbReference>
<sequence>MSPVETRCLLLHGFTGSGADWSSVFPEDPERLALDLPGHLTSPDPTGDYLDVIRALLDTLPTSIDRVIGYSLGGRIALSLIQLAPERFRSAAIISAHPGLLDPALREQRRLADQVWIDLLRDQGIDAFVTAWEHQPLFRTQARLAPEILARQRAQRLSQRPEGLARALERLGLGEMPSTWEALARYQGRLDWIIGGEDTRFQAIAHEVLAHRPATWLHVLEDVGHNPLLEAPERLRACLEHAKTSPSNALRISIA</sequence>
<dbReference type="GO" id="GO:0016787">
    <property type="term" value="F:hydrolase activity"/>
    <property type="evidence" value="ECO:0007669"/>
    <property type="project" value="UniProtKB-KW"/>
</dbReference>
<evidence type="ECO:0000256" key="2">
    <source>
        <dbReference type="ARBA" id="ARBA00023239"/>
    </source>
</evidence>
<dbReference type="InterPro" id="IPR029058">
    <property type="entry name" value="AB_hydrolase_fold"/>
</dbReference>
<gene>
    <name evidence="4" type="ORF">HW932_01190</name>
</gene>
<protein>
    <submittedName>
        <fullName evidence="4">Alpha/beta fold hydrolase</fullName>
    </submittedName>
</protein>
<reference evidence="4 5" key="1">
    <citation type="submission" date="2020-06" db="EMBL/GenBank/DDBJ databases">
        <title>Whole-genome sequence of Allochromatium humboldtianum DSM 21881, type strain.</title>
        <authorList>
            <person name="Kyndt J.A."/>
            <person name="Meyer T.E."/>
        </authorList>
    </citation>
    <scope>NUCLEOTIDE SEQUENCE [LARGE SCALE GENOMIC DNA]</scope>
    <source>
        <strain evidence="4 5">DSM 21881</strain>
    </source>
</reference>
<evidence type="ECO:0000313" key="4">
    <source>
        <dbReference type="EMBL" id="NVZ07874.1"/>
    </source>
</evidence>
<keyword evidence="1" id="KW-0474">Menaquinone biosynthesis</keyword>
<keyword evidence="2" id="KW-0456">Lyase</keyword>
<comment type="caution">
    <text evidence="4">The sequence shown here is derived from an EMBL/GenBank/DDBJ whole genome shotgun (WGS) entry which is preliminary data.</text>
</comment>
<dbReference type="GO" id="GO:0009234">
    <property type="term" value="P:menaquinone biosynthetic process"/>
    <property type="evidence" value="ECO:0007669"/>
    <property type="project" value="UniProtKB-KW"/>
</dbReference>
<keyword evidence="4" id="KW-0378">Hydrolase</keyword>
<evidence type="ECO:0000313" key="5">
    <source>
        <dbReference type="Proteomes" id="UP000592294"/>
    </source>
</evidence>
<dbReference type="RefSeq" id="WP_176974914.1">
    <property type="nucleotide sequence ID" value="NZ_JABZEO010000001.1"/>
</dbReference>
<dbReference type="PANTHER" id="PTHR42916:SF1">
    <property type="entry name" value="PROTEIN PHYLLO, CHLOROPLASTIC"/>
    <property type="match status" value="1"/>
</dbReference>
<evidence type="ECO:0000259" key="3">
    <source>
        <dbReference type="Pfam" id="PF12697"/>
    </source>
</evidence>
<evidence type="ECO:0000256" key="1">
    <source>
        <dbReference type="ARBA" id="ARBA00022428"/>
    </source>
</evidence>
<dbReference type="GO" id="GO:0016829">
    <property type="term" value="F:lyase activity"/>
    <property type="evidence" value="ECO:0007669"/>
    <property type="project" value="UniProtKB-KW"/>
</dbReference>
<dbReference type="InterPro" id="IPR000073">
    <property type="entry name" value="AB_hydrolase_1"/>
</dbReference>